<organism evidence="1">
    <name type="scientific">Arundo donax</name>
    <name type="common">Giant reed</name>
    <name type="synonym">Donax arundinaceus</name>
    <dbReference type="NCBI Taxonomy" id="35708"/>
    <lineage>
        <taxon>Eukaryota</taxon>
        <taxon>Viridiplantae</taxon>
        <taxon>Streptophyta</taxon>
        <taxon>Embryophyta</taxon>
        <taxon>Tracheophyta</taxon>
        <taxon>Spermatophyta</taxon>
        <taxon>Magnoliopsida</taxon>
        <taxon>Liliopsida</taxon>
        <taxon>Poales</taxon>
        <taxon>Poaceae</taxon>
        <taxon>PACMAD clade</taxon>
        <taxon>Arundinoideae</taxon>
        <taxon>Arundineae</taxon>
        <taxon>Arundo</taxon>
    </lineage>
</organism>
<dbReference type="AlphaFoldDB" id="A0A0A9B8C0"/>
<evidence type="ECO:0000313" key="1">
    <source>
        <dbReference type="EMBL" id="JAD58423.1"/>
    </source>
</evidence>
<dbReference type="EMBL" id="GBRH01239472">
    <property type="protein sequence ID" value="JAD58423.1"/>
    <property type="molecule type" value="Transcribed_RNA"/>
</dbReference>
<name>A0A0A9B8C0_ARUDO</name>
<reference evidence="1" key="1">
    <citation type="submission" date="2014-09" db="EMBL/GenBank/DDBJ databases">
        <authorList>
            <person name="Magalhaes I.L.F."/>
            <person name="Oliveira U."/>
            <person name="Santos F.R."/>
            <person name="Vidigal T.H.D.A."/>
            <person name="Brescovit A.D."/>
            <person name="Santos A.J."/>
        </authorList>
    </citation>
    <scope>NUCLEOTIDE SEQUENCE</scope>
    <source>
        <tissue evidence="1">Shoot tissue taken approximately 20 cm above the soil surface</tissue>
    </source>
</reference>
<protein>
    <submittedName>
        <fullName evidence="1">Uncharacterized protein</fullName>
    </submittedName>
</protein>
<sequence>MDFLASVISFPTLSFCHSLKLKTFCCHVALS</sequence>
<accession>A0A0A9B8C0</accession>
<proteinExistence type="predicted"/>
<reference evidence="1" key="2">
    <citation type="journal article" date="2015" name="Data Brief">
        <title>Shoot transcriptome of the giant reed, Arundo donax.</title>
        <authorList>
            <person name="Barrero R.A."/>
            <person name="Guerrero F.D."/>
            <person name="Moolhuijzen P."/>
            <person name="Goolsby J.A."/>
            <person name="Tidwell J."/>
            <person name="Bellgard S.E."/>
            <person name="Bellgard M.I."/>
        </authorList>
    </citation>
    <scope>NUCLEOTIDE SEQUENCE</scope>
    <source>
        <tissue evidence="1">Shoot tissue taken approximately 20 cm above the soil surface</tissue>
    </source>
</reference>